<dbReference type="EMBL" id="FUHW01000022">
    <property type="protein sequence ID" value="SJM59310.1"/>
    <property type="molecule type" value="Genomic_DNA"/>
</dbReference>
<dbReference type="PANTHER" id="PTHR43271">
    <property type="entry name" value="BLL2771 PROTEIN"/>
    <property type="match status" value="1"/>
</dbReference>
<feature type="transmembrane region" description="Helical" evidence="8">
    <location>
        <begin position="292"/>
        <end position="309"/>
    </location>
</feature>
<dbReference type="AlphaFoldDB" id="A0A1R4FTI2"/>
<feature type="transmembrane region" description="Helical" evidence="8">
    <location>
        <begin position="89"/>
        <end position="107"/>
    </location>
</feature>
<evidence type="ECO:0000256" key="3">
    <source>
        <dbReference type="ARBA" id="ARBA00022448"/>
    </source>
</evidence>
<keyword evidence="5 8" id="KW-0812">Transmembrane</keyword>
<feature type="domain" description="Major facilitator superfamily (MFS) profile" evidence="9">
    <location>
        <begin position="20"/>
        <end position="403"/>
    </location>
</feature>
<keyword evidence="4" id="KW-1003">Cell membrane</keyword>
<proteinExistence type="inferred from homology"/>
<evidence type="ECO:0000256" key="5">
    <source>
        <dbReference type="ARBA" id="ARBA00022692"/>
    </source>
</evidence>
<accession>A0A1R4FTI2</accession>
<evidence type="ECO:0000256" key="8">
    <source>
        <dbReference type="SAM" id="Phobius"/>
    </source>
</evidence>
<feature type="transmembrane region" description="Helical" evidence="8">
    <location>
        <begin position="226"/>
        <end position="247"/>
    </location>
</feature>
<evidence type="ECO:0000256" key="2">
    <source>
        <dbReference type="ARBA" id="ARBA00008335"/>
    </source>
</evidence>
<reference evidence="10 11" key="1">
    <citation type="submission" date="2017-02" db="EMBL/GenBank/DDBJ databases">
        <authorList>
            <person name="Peterson S.W."/>
        </authorList>
    </citation>
    <scope>NUCLEOTIDE SEQUENCE [LARGE SCALE GENOMIC DNA]</scope>
    <source>
        <strain evidence="10 11">B Ar 00.02</strain>
    </source>
</reference>
<feature type="transmembrane region" description="Helical" evidence="8">
    <location>
        <begin position="174"/>
        <end position="195"/>
    </location>
</feature>
<feature type="transmembrane region" description="Helical" evidence="8">
    <location>
        <begin position="377"/>
        <end position="398"/>
    </location>
</feature>
<evidence type="ECO:0000256" key="4">
    <source>
        <dbReference type="ARBA" id="ARBA00022475"/>
    </source>
</evidence>
<feature type="transmembrane region" description="Helical" evidence="8">
    <location>
        <begin position="56"/>
        <end position="77"/>
    </location>
</feature>
<protein>
    <submittedName>
        <fullName evidence="10">Permeases of the major facilitator superfamily</fullName>
    </submittedName>
</protein>
<dbReference type="SUPFAM" id="SSF103473">
    <property type="entry name" value="MFS general substrate transporter"/>
    <property type="match status" value="1"/>
</dbReference>
<feature type="transmembrane region" description="Helical" evidence="8">
    <location>
        <begin position="20"/>
        <end position="36"/>
    </location>
</feature>
<keyword evidence="3" id="KW-0813">Transport</keyword>
<dbReference type="InterPro" id="IPR011701">
    <property type="entry name" value="MFS"/>
</dbReference>
<dbReference type="PANTHER" id="PTHR43271:SF1">
    <property type="entry name" value="INNER MEMBRANE TRANSPORT PROTEIN YNFM"/>
    <property type="match status" value="1"/>
</dbReference>
<evidence type="ECO:0000256" key="1">
    <source>
        <dbReference type="ARBA" id="ARBA00004651"/>
    </source>
</evidence>
<keyword evidence="6 8" id="KW-1133">Transmembrane helix</keyword>
<evidence type="ECO:0000259" key="9">
    <source>
        <dbReference type="PROSITE" id="PS50850"/>
    </source>
</evidence>
<dbReference type="CDD" id="cd17324">
    <property type="entry name" value="MFS_NepI_like"/>
    <property type="match status" value="1"/>
</dbReference>
<dbReference type="GO" id="GO:0022857">
    <property type="term" value="F:transmembrane transporter activity"/>
    <property type="evidence" value="ECO:0007669"/>
    <property type="project" value="InterPro"/>
</dbReference>
<evidence type="ECO:0000256" key="7">
    <source>
        <dbReference type="ARBA" id="ARBA00023136"/>
    </source>
</evidence>
<dbReference type="RefSeq" id="WP_245806633.1">
    <property type="nucleotide sequence ID" value="NZ_FUHW01000022.1"/>
</dbReference>
<dbReference type="Proteomes" id="UP000195913">
    <property type="component" value="Unassembled WGS sequence"/>
</dbReference>
<dbReference type="GO" id="GO:0005886">
    <property type="term" value="C:plasma membrane"/>
    <property type="evidence" value="ECO:0007669"/>
    <property type="project" value="UniProtKB-SubCell"/>
</dbReference>
<organism evidence="10 11">
    <name type="scientific">Arthrobacter rhombi</name>
    <dbReference type="NCBI Taxonomy" id="71253"/>
    <lineage>
        <taxon>Bacteria</taxon>
        <taxon>Bacillati</taxon>
        <taxon>Actinomycetota</taxon>
        <taxon>Actinomycetes</taxon>
        <taxon>Micrococcales</taxon>
        <taxon>Micrococcaceae</taxon>
        <taxon>Arthrobacter</taxon>
    </lineage>
</organism>
<feature type="transmembrane region" description="Helical" evidence="8">
    <location>
        <begin position="315"/>
        <end position="339"/>
    </location>
</feature>
<keyword evidence="11" id="KW-1185">Reference proteome</keyword>
<gene>
    <name evidence="10" type="ORF">FM101_05810</name>
</gene>
<dbReference type="InterPro" id="IPR020846">
    <property type="entry name" value="MFS_dom"/>
</dbReference>
<evidence type="ECO:0000256" key="6">
    <source>
        <dbReference type="ARBA" id="ARBA00022989"/>
    </source>
</evidence>
<comment type="subcellular location">
    <subcellularLocation>
        <location evidence="1">Cell membrane</location>
        <topology evidence="1">Multi-pass membrane protein</topology>
    </subcellularLocation>
</comment>
<dbReference type="Pfam" id="PF07690">
    <property type="entry name" value="MFS_1"/>
    <property type="match status" value="1"/>
</dbReference>
<dbReference type="Gene3D" id="1.20.1250.20">
    <property type="entry name" value="MFS general substrate transporter like domains"/>
    <property type="match status" value="1"/>
</dbReference>
<comment type="similarity">
    <text evidence="2">Belongs to the major facilitator superfamily.</text>
</comment>
<dbReference type="PROSITE" id="PS50850">
    <property type="entry name" value="MFS"/>
    <property type="match status" value="1"/>
</dbReference>
<keyword evidence="7 8" id="KW-0472">Membrane</keyword>
<name>A0A1R4FTI2_9MICC</name>
<feature type="transmembrane region" description="Helical" evidence="8">
    <location>
        <begin position="351"/>
        <end position="371"/>
    </location>
</feature>
<dbReference type="InterPro" id="IPR036259">
    <property type="entry name" value="MFS_trans_sf"/>
</dbReference>
<evidence type="ECO:0000313" key="10">
    <source>
        <dbReference type="EMBL" id="SJM59310.1"/>
    </source>
</evidence>
<feature type="transmembrane region" description="Helical" evidence="8">
    <location>
        <begin position="253"/>
        <end position="271"/>
    </location>
</feature>
<sequence>MNETLQFPGHQRGSAGYRRMILALFAAGIATFSQLYSVQGVLPALARSEGISEARAALGVSAATLGLAVSVIGWSAVADRVGRLKAMQAAVVAAVILGLLVPASPGFEALLGLRFLEGVALGGIPAVALAYLSEEIHPLHSAIAAGTYISGTTLGGLSGRLLAGPLSELVSWRVGTLAVSLLAAVAAAVFITLAPKPQGFIPVPRREPGTAGLGRKLWMNLANIRLLALYAQGLLLMGGFVAVYNFLGFRLEAPPFLIPASLTSLVFLAYLSGTWSSRQAGRLVGKFGRLPSLLGSIAVMALGLLVTLVPQIGVVLVGLVIFTAGFFSAHAIASGWVPLIGRTGRAQSASLYNLAYYTGSSLFGWAVGLAFAPYGWAGAVLFVLLLQGIAAVVAAIFLRASGARLPATGVPTHD</sequence>
<evidence type="ECO:0000313" key="11">
    <source>
        <dbReference type="Proteomes" id="UP000195913"/>
    </source>
</evidence>